<dbReference type="InterPro" id="IPR000253">
    <property type="entry name" value="FHA_dom"/>
</dbReference>
<dbReference type="GO" id="GO:0005524">
    <property type="term" value="F:ATP binding"/>
    <property type="evidence" value="ECO:0007669"/>
    <property type="project" value="UniProtKB-KW"/>
</dbReference>
<dbReference type="GO" id="GO:0005737">
    <property type="term" value="C:cytoplasm"/>
    <property type="evidence" value="ECO:0007669"/>
    <property type="project" value="TreeGrafter"/>
</dbReference>
<feature type="domain" description="Protein kinase" evidence="6">
    <location>
        <begin position="117"/>
        <end position="434"/>
    </location>
</feature>
<dbReference type="SUPFAM" id="SSF49879">
    <property type="entry name" value="SMAD/FHA domain"/>
    <property type="match status" value="1"/>
</dbReference>
<organism evidence="7 8">
    <name type="scientific">Pseudozyma flocculosa PF-1</name>
    <dbReference type="NCBI Taxonomy" id="1277687"/>
    <lineage>
        <taxon>Eukaryota</taxon>
        <taxon>Fungi</taxon>
        <taxon>Dikarya</taxon>
        <taxon>Basidiomycota</taxon>
        <taxon>Ustilaginomycotina</taxon>
        <taxon>Ustilaginomycetes</taxon>
        <taxon>Ustilaginales</taxon>
        <taxon>Ustilaginaceae</taxon>
        <taxon>Pseudozyma</taxon>
    </lineage>
</organism>
<dbReference type="SMART" id="SM00220">
    <property type="entry name" value="S_TKc"/>
    <property type="match status" value="1"/>
</dbReference>
<evidence type="ECO:0000256" key="1">
    <source>
        <dbReference type="ARBA" id="ARBA00005575"/>
    </source>
</evidence>
<dbReference type="SUPFAM" id="SSF56112">
    <property type="entry name" value="Protein kinase-like (PK-like)"/>
    <property type="match status" value="1"/>
</dbReference>
<dbReference type="HOGENOM" id="CLU_605700_0_0_1"/>
<dbReference type="GO" id="GO:0004674">
    <property type="term" value="F:protein serine/threonine kinase activity"/>
    <property type="evidence" value="ECO:0007669"/>
    <property type="project" value="TreeGrafter"/>
</dbReference>
<dbReference type="GO" id="GO:0035556">
    <property type="term" value="P:intracellular signal transduction"/>
    <property type="evidence" value="ECO:0007669"/>
    <property type="project" value="TreeGrafter"/>
</dbReference>
<evidence type="ECO:0000259" key="5">
    <source>
        <dbReference type="PROSITE" id="PS50006"/>
    </source>
</evidence>
<feature type="domain" description="FHA" evidence="5">
    <location>
        <begin position="1"/>
        <end position="39"/>
    </location>
</feature>
<evidence type="ECO:0000313" key="8">
    <source>
        <dbReference type="Proteomes" id="UP000053664"/>
    </source>
</evidence>
<name>A0A061HAS8_9BASI</name>
<accession>A0A061HAS8</accession>
<feature type="region of interest" description="Disordered" evidence="4">
    <location>
        <begin position="77"/>
        <end position="102"/>
    </location>
</feature>
<dbReference type="PROSITE" id="PS50006">
    <property type="entry name" value="FHA_DOMAIN"/>
    <property type="match status" value="1"/>
</dbReference>
<evidence type="ECO:0000259" key="6">
    <source>
        <dbReference type="PROSITE" id="PS50011"/>
    </source>
</evidence>
<sequence>MSVSSIHFVLFAYQTDSGEIFVSCEDKSTNGLVWNGSRIRNTSVLLSDGDQIQVPGSQTFVFTQMTGYSRESNTRKRVRTATAARGSGTGGELTTDPSFHPSPIESRDGTFSALIAADKICIVNSGSFGKVYLAYDEVARRQVACKVQSKTAGNKDKTGMDLKWEIEPNINDLYDVFDDGQSMHLFLQLVVGGDLFEYIVRQRHLPDDVAKWLSPTCIRTASLIEPENILLVRGGTVMPHVLLGDFGLAYDAAARDAGQDEQEPIDPEGVNGTGVSVGKAHGTFCRTRSHVGTPSYLAREALLSRYTGEPYDAFKMDSWSLGVMLFFMLHGMHPFDYGSAEPMIVTKSLIERQLILDGEVELPPGHRHDDILAEQASHPSAPLIQRILRLELFWPPLADGERISEMAQKLIVELLNLVPEERRSVTSIVESEWVASEAEELKSAYDRIVQAP</sequence>
<evidence type="ECO:0000256" key="4">
    <source>
        <dbReference type="SAM" id="MobiDB-lite"/>
    </source>
</evidence>
<dbReference type="GeneID" id="19317533"/>
<keyword evidence="2" id="KW-0547">Nucleotide-binding</keyword>
<proteinExistence type="inferred from homology"/>
<dbReference type="EMBL" id="KE361632">
    <property type="protein sequence ID" value="EPQ29135.1"/>
    <property type="molecule type" value="Genomic_DNA"/>
</dbReference>
<dbReference type="Pfam" id="PF00498">
    <property type="entry name" value="FHA"/>
    <property type="match status" value="1"/>
</dbReference>
<dbReference type="InterPro" id="IPR000719">
    <property type="entry name" value="Prot_kinase_dom"/>
</dbReference>
<dbReference type="PANTHER" id="PTHR24346:SF30">
    <property type="entry name" value="MATERNAL EMBRYONIC LEUCINE ZIPPER KINASE"/>
    <property type="match status" value="1"/>
</dbReference>
<dbReference type="Pfam" id="PF00069">
    <property type="entry name" value="Pkinase"/>
    <property type="match status" value="1"/>
</dbReference>
<keyword evidence="3" id="KW-0067">ATP-binding</keyword>
<dbReference type="InterPro" id="IPR008984">
    <property type="entry name" value="SMAD_FHA_dom_sf"/>
</dbReference>
<comment type="similarity">
    <text evidence="1">Belongs to the protein kinase superfamily. CAMK Ser/Thr protein kinase family. CHEK2 subfamily.</text>
</comment>
<dbReference type="Proteomes" id="UP000053664">
    <property type="component" value="Unassembled WGS sequence"/>
</dbReference>
<dbReference type="RefSeq" id="XP_007879131.1">
    <property type="nucleotide sequence ID" value="XM_007880940.1"/>
</dbReference>
<dbReference type="Gene3D" id="1.10.510.10">
    <property type="entry name" value="Transferase(Phosphotransferase) domain 1"/>
    <property type="match status" value="2"/>
</dbReference>
<evidence type="ECO:0008006" key="9">
    <source>
        <dbReference type="Google" id="ProtNLM"/>
    </source>
</evidence>
<dbReference type="AlphaFoldDB" id="A0A061HAS8"/>
<dbReference type="eggNOG" id="KOG0615">
    <property type="taxonomic scope" value="Eukaryota"/>
</dbReference>
<evidence type="ECO:0000256" key="3">
    <source>
        <dbReference type="ARBA" id="ARBA00022840"/>
    </source>
</evidence>
<dbReference type="KEGG" id="pfp:PFL1_03423"/>
<dbReference type="Gene3D" id="2.60.200.20">
    <property type="match status" value="1"/>
</dbReference>
<dbReference type="PROSITE" id="PS50011">
    <property type="entry name" value="PROTEIN_KINASE_DOM"/>
    <property type="match status" value="1"/>
</dbReference>
<dbReference type="PANTHER" id="PTHR24346">
    <property type="entry name" value="MAP/MICROTUBULE AFFINITY-REGULATING KINASE"/>
    <property type="match status" value="1"/>
</dbReference>
<evidence type="ECO:0000313" key="7">
    <source>
        <dbReference type="EMBL" id="EPQ29135.1"/>
    </source>
</evidence>
<gene>
    <name evidence="7" type="ORF">PFL1_03423</name>
</gene>
<dbReference type="InterPro" id="IPR011009">
    <property type="entry name" value="Kinase-like_dom_sf"/>
</dbReference>
<reference evidence="7 8" key="1">
    <citation type="journal article" date="2013" name="Plant Cell">
        <title>The transition from a phytopathogenic smut ancestor to an anamorphic biocontrol agent deciphered by comparative whole-genome analysis.</title>
        <authorList>
            <person name="Lefebvre F."/>
            <person name="Joly D.L."/>
            <person name="Labbe C."/>
            <person name="Teichmann B."/>
            <person name="Linning R."/>
            <person name="Belzile F."/>
            <person name="Bakkeren G."/>
            <person name="Belanger R.R."/>
        </authorList>
    </citation>
    <scope>NUCLEOTIDE SEQUENCE [LARGE SCALE GENOMIC DNA]</scope>
    <source>
        <strain evidence="7 8">PF-1</strain>
    </source>
</reference>
<evidence type="ECO:0000256" key="2">
    <source>
        <dbReference type="ARBA" id="ARBA00022741"/>
    </source>
</evidence>
<protein>
    <recommendedName>
        <fullName evidence="9">Protein kinase domain-containing protein</fullName>
    </recommendedName>
</protein>